<dbReference type="EMBL" id="CP157940">
    <property type="protein sequence ID" value="XBS55138.1"/>
    <property type="molecule type" value="Genomic_DNA"/>
</dbReference>
<evidence type="ECO:0000313" key="1">
    <source>
        <dbReference type="EMBL" id="XBS55138.1"/>
    </source>
</evidence>
<organism evidence="1">
    <name type="scientific">Lacrimispora sp. BS-2</name>
    <dbReference type="NCBI Taxonomy" id="3151850"/>
    <lineage>
        <taxon>Bacteria</taxon>
        <taxon>Bacillati</taxon>
        <taxon>Bacillota</taxon>
        <taxon>Clostridia</taxon>
        <taxon>Lachnospirales</taxon>
        <taxon>Lachnospiraceae</taxon>
        <taxon>Lacrimispora</taxon>
    </lineage>
</organism>
<dbReference type="Pfam" id="PF02283">
    <property type="entry name" value="CobU"/>
    <property type="match status" value="1"/>
</dbReference>
<dbReference type="InterPro" id="IPR003203">
    <property type="entry name" value="CobU/CobP"/>
</dbReference>
<gene>
    <name evidence="1" type="ORF">ABFV83_04875</name>
</gene>
<reference evidence="1" key="1">
    <citation type="submission" date="2024-06" db="EMBL/GenBank/DDBJ databases">
        <title>Lacrimispora cavernae sp. nov., a novel anaerobe isolated from bat guano pile inside a cave.</title>
        <authorList>
            <person name="Miller S.L."/>
            <person name="Lu N."/>
            <person name="King J."/>
            <person name="Sankaranarayanan K."/>
            <person name="Lawson P.A."/>
        </authorList>
    </citation>
    <scope>NUCLEOTIDE SEQUENCE</scope>
    <source>
        <strain evidence="1">BS-2</strain>
    </source>
</reference>
<dbReference type="AlphaFoldDB" id="A0AAU7PS74"/>
<keyword evidence="1" id="KW-0418">Kinase</keyword>
<dbReference type="GO" id="GO:0009236">
    <property type="term" value="P:cobalamin biosynthetic process"/>
    <property type="evidence" value="ECO:0007669"/>
    <property type="project" value="InterPro"/>
</dbReference>
<sequence length="172" mass="18976">MILIIGGALQGKLAFAMELAKSAGKMAETEGKTPFNPLFVNSLPRITGHQLDMQAYPLDSSVCKGEKGEEYEIAEGSRDSFEAAMTCRVIHGLHEYIRRLLKEGKSVDAFLEAVQGQNPDVIITSNELGCGIVPFDPEDREWREVSGRASVRLARTSREVYRMVCGIGTRIK</sequence>
<keyword evidence="1" id="KW-0548">Nucleotidyltransferase</keyword>
<dbReference type="SUPFAM" id="SSF52540">
    <property type="entry name" value="P-loop containing nucleoside triphosphate hydrolases"/>
    <property type="match status" value="1"/>
</dbReference>
<proteinExistence type="predicted"/>
<protein>
    <submittedName>
        <fullName evidence="1">Bifunctional adenosylcobinamide kinase/adenosylcobinamide-phosphate guanylyltransferase</fullName>
    </submittedName>
</protein>
<accession>A0AAU7PS74</accession>
<dbReference type="RefSeq" id="WP_349947821.1">
    <property type="nucleotide sequence ID" value="NZ_CP157940.1"/>
</dbReference>
<dbReference type="InterPro" id="IPR027417">
    <property type="entry name" value="P-loop_NTPase"/>
</dbReference>
<keyword evidence="1" id="KW-0808">Transferase</keyword>
<dbReference type="Gene3D" id="3.40.50.300">
    <property type="entry name" value="P-loop containing nucleotide triphosphate hydrolases"/>
    <property type="match status" value="1"/>
</dbReference>
<dbReference type="GO" id="GO:0016779">
    <property type="term" value="F:nucleotidyltransferase activity"/>
    <property type="evidence" value="ECO:0007669"/>
    <property type="project" value="UniProtKB-KW"/>
</dbReference>
<name>A0AAU7PS74_9FIRM</name>
<dbReference type="GO" id="GO:0043752">
    <property type="term" value="F:adenosylcobinamide kinase activity"/>
    <property type="evidence" value="ECO:0007669"/>
    <property type="project" value="InterPro"/>
</dbReference>
<dbReference type="GO" id="GO:0000166">
    <property type="term" value="F:nucleotide binding"/>
    <property type="evidence" value="ECO:0007669"/>
    <property type="project" value="InterPro"/>
</dbReference>